<feature type="domain" description="HTH merR-type" evidence="3">
    <location>
        <begin position="27"/>
        <end position="96"/>
    </location>
</feature>
<dbReference type="PANTHER" id="PTHR30204:SF93">
    <property type="entry name" value="HTH MERR-TYPE DOMAIN-CONTAINING PROTEIN"/>
    <property type="match status" value="1"/>
</dbReference>
<evidence type="ECO:0000313" key="5">
    <source>
        <dbReference type="Proteomes" id="UP001230908"/>
    </source>
</evidence>
<sequence length="142" mass="14954">MSAAGGGAFGAGRAGGGGPAAVEAGSELSVGELAAELGVRPSALRVWEAAGLLSPRRERITGYRRYGPAEVRDARMIRMLRQSWYPLPQIAPILEGLRRTGSSDALREAVADRQAQLTRRSAALLDGAAHLSRYLADFPPAS</sequence>
<evidence type="ECO:0000313" key="4">
    <source>
        <dbReference type="EMBL" id="MDQ7903968.1"/>
    </source>
</evidence>
<dbReference type="Gene3D" id="1.10.1660.10">
    <property type="match status" value="1"/>
</dbReference>
<keyword evidence="5" id="KW-1185">Reference proteome</keyword>
<keyword evidence="1" id="KW-0238">DNA-binding</keyword>
<name>A0ABU0ZAG3_9ACTN</name>
<dbReference type="PROSITE" id="PS50937">
    <property type="entry name" value="HTH_MERR_2"/>
    <property type="match status" value="1"/>
</dbReference>
<gene>
    <name evidence="4" type="ORF">RB614_05455</name>
</gene>
<dbReference type="SMART" id="SM00422">
    <property type="entry name" value="HTH_MERR"/>
    <property type="match status" value="1"/>
</dbReference>
<feature type="region of interest" description="Disordered" evidence="2">
    <location>
        <begin position="1"/>
        <end position="21"/>
    </location>
</feature>
<protein>
    <submittedName>
        <fullName evidence="4">MerR family transcriptional regulator</fullName>
    </submittedName>
</protein>
<comment type="caution">
    <text evidence="4">The sequence shown here is derived from an EMBL/GenBank/DDBJ whole genome shotgun (WGS) entry which is preliminary data.</text>
</comment>
<evidence type="ECO:0000259" key="3">
    <source>
        <dbReference type="PROSITE" id="PS50937"/>
    </source>
</evidence>
<reference evidence="4 5" key="1">
    <citation type="submission" date="2023-08" db="EMBL/GenBank/DDBJ databases">
        <title>Phytohabitans sansha sp. nov., isolated from marine sediment.</title>
        <authorList>
            <person name="Zhao Y."/>
            <person name="Yi K."/>
        </authorList>
    </citation>
    <scope>NUCLEOTIDE SEQUENCE [LARGE SCALE GENOMIC DNA]</scope>
    <source>
        <strain evidence="4 5">ZYX-F-186</strain>
    </source>
</reference>
<evidence type="ECO:0000256" key="2">
    <source>
        <dbReference type="SAM" id="MobiDB-lite"/>
    </source>
</evidence>
<dbReference type="InterPro" id="IPR000551">
    <property type="entry name" value="MerR-type_HTH_dom"/>
</dbReference>
<dbReference type="PANTHER" id="PTHR30204">
    <property type="entry name" value="REDOX-CYCLING DRUG-SENSING TRANSCRIPTIONAL ACTIVATOR SOXR"/>
    <property type="match status" value="1"/>
</dbReference>
<feature type="compositionally biased region" description="Gly residues" evidence="2">
    <location>
        <begin position="1"/>
        <end position="19"/>
    </location>
</feature>
<dbReference type="SUPFAM" id="SSF46955">
    <property type="entry name" value="Putative DNA-binding domain"/>
    <property type="match status" value="1"/>
</dbReference>
<dbReference type="InterPro" id="IPR009061">
    <property type="entry name" value="DNA-bd_dom_put_sf"/>
</dbReference>
<dbReference type="Proteomes" id="UP001230908">
    <property type="component" value="Unassembled WGS sequence"/>
</dbReference>
<organism evidence="4 5">
    <name type="scientific">Phytohabitans maris</name>
    <dbReference type="NCBI Taxonomy" id="3071409"/>
    <lineage>
        <taxon>Bacteria</taxon>
        <taxon>Bacillati</taxon>
        <taxon>Actinomycetota</taxon>
        <taxon>Actinomycetes</taxon>
        <taxon>Micromonosporales</taxon>
        <taxon>Micromonosporaceae</taxon>
    </lineage>
</organism>
<dbReference type="EMBL" id="JAVHUY010000004">
    <property type="protein sequence ID" value="MDQ7903968.1"/>
    <property type="molecule type" value="Genomic_DNA"/>
</dbReference>
<accession>A0ABU0ZAG3</accession>
<dbReference type="RefSeq" id="WP_308711244.1">
    <property type="nucleotide sequence ID" value="NZ_JAVHUY010000004.1"/>
</dbReference>
<evidence type="ECO:0000256" key="1">
    <source>
        <dbReference type="ARBA" id="ARBA00023125"/>
    </source>
</evidence>
<dbReference type="Pfam" id="PF13411">
    <property type="entry name" value="MerR_1"/>
    <property type="match status" value="1"/>
</dbReference>
<dbReference type="InterPro" id="IPR047057">
    <property type="entry name" value="MerR_fam"/>
</dbReference>
<proteinExistence type="predicted"/>